<feature type="domain" description="Stalled ribosome sensor GCN1-like HEAT repeats region" evidence="3">
    <location>
        <begin position="8"/>
        <end position="104"/>
    </location>
</feature>
<dbReference type="PANTHER" id="PTHR12696">
    <property type="entry name" value="TIP120"/>
    <property type="match status" value="1"/>
</dbReference>
<protein>
    <submittedName>
        <fullName evidence="4">Putative cullin associated and neddylation dissociated 2 (Putative)</fullName>
    </submittedName>
</protein>
<gene>
    <name evidence="4" type="ORF">HJG59_002069</name>
</gene>
<dbReference type="SUPFAM" id="SSF48371">
    <property type="entry name" value="ARM repeat"/>
    <property type="match status" value="1"/>
</dbReference>
<comment type="caution">
    <text evidence="4">The sequence shown here is derived from an EMBL/GenBank/DDBJ whole genome shotgun (WGS) entry which is preliminary data.</text>
</comment>
<reference evidence="4 5" key="1">
    <citation type="journal article" date="2020" name="Nature">
        <title>Six reference-quality genomes reveal evolution of bat adaptations.</title>
        <authorList>
            <person name="Jebb D."/>
            <person name="Huang Z."/>
            <person name="Pippel M."/>
            <person name="Hughes G.M."/>
            <person name="Lavrichenko K."/>
            <person name="Devanna P."/>
            <person name="Winkler S."/>
            <person name="Jermiin L.S."/>
            <person name="Skirmuntt E.C."/>
            <person name="Katzourakis A."/>
            <person name="Burkitt-Gray L."/>
            <person name="Ray D.A."/>
            <person name="Sullivan K.A.M."/>
            <person name="Roscito J.G."/>
            <person name="Kirilenko B.M."/>
            <person name="Davalos L.M."/>
            <person name="Corthals A.P."/>
            <person name="Power M.L."/>
            <person name="Jones G."/>
            <person name="Ransome R.D."/>
            <person name="Dechmann D.K.N."/>
            <person name="Locatelli A.G."/>
            <person name="Puechmaille S.J."/>
            <person name="Fedrigo O."/>
            <person name="Jarvis E.D."/>
            <person name="Hiller M."/>
            <person name="Vernes S.C."/>
            <person name="Myers E.W."/>
            <person name="Teeling E.C."/>
        </authorList>
    </citation>
    <scope>NUCLEOTIDE SEQUENCE [LARGE SCALE GENOMIC DNA]</scope>
    <source>
        <strain evidence="4">MMolMol1</strain>
        <tissue evidence="4">Muscle</tissue>
    </source>
</reference>
<dbReference type="Pfam" id="PF23271">
    <property type="entry name" value="HEAT_GCN1"/>
    <property type="match status" value="1"/>
</dbReference>
<name>A0A7J8DAT1_MOLMO</name>
<evidence type="ECO:0000256" key="2">
    <source>
        <dbReference type="ARBA" id="ARBA00022786"/>
    </source>
</evidence>
<dbReference type="GO" id="GO:0010265">
    <property type="term" value="P:SCF complex assembly"/>
    <property type="evidence" value="ECO:0007669"/>
    <property type="project" value="InterPro"/>
</dbReference>
<dbReference type="InterPro" id="IPR057546">
    <property type="entry name" value="HEAT_GCN1"/>
</dbReference>
<keyword evidence="2" id="KW-0833">Ubl conjugation pathway</keyword>
<evidence type="ECO:0000259" key="3">
    <source>
        <dbReference type="Pfam" id="PF23271"/>
    </source>
</evidence>
<proteinExistence type="predicted"/>
<sequence>MTTAAFHISSLLEKMTSSDKDFRFMATSDLMSELQKDSIQLDEDSERKVVKMLLRLLEDKNGEVQNLAVKCLGPLVGKVKEYQVETIVDALCANMRSDKEQLRDIAGIGLKTVLSELPPAATGSDLATNVCRKITGQLTSAIAQQEDVAVQLEALDILSDMLSRCRRPPWARRTGVGRGAEGTGKDLNPQNQHLLYTRPCAQGSLIVPAALQRRTCLSQF</sequence>
<evidence type="ECO:0000313" key="4">
    <source>
        <dbReference type="EMBL" id="KAF6420042.1"/>
    </source>
</evidence>
<evidence type="ECO:0000256" key="1">
    <source>
        <dbReference type="ARBA" id="ARBA00022737"/>
    </source>
</evidence>
<dbReference type="AlphaFoldDB" id="A0A7J8DAT1"/>
<dbReference type="EMBL" id="JACASF010000018">
    <property type="protein sequence ID" value="KAF6420042.1"/>
    <property type="molecule type" value="Genomic_DNA"/>
</dbReference>
<dbReference type="Gene3D" id="1.25.10.10">
    <property type="entry name" value="Leucine-rich Repeat Variant"/>
    <property type="match status" value="1"/>
</dbReference>
<evidence type="ECO:0000313" key="5">
    <source>
        <dbReference type="Proteomes" id="UP000550707"/>
    </source>
</evidence>
<keyword evidence="1" id="KW-0677">Repeat</keyword>
<accession>A0A7J8DAT1</accession>
<dbReference type="InterPro" id="IPR016024">
    <property type="entry name" value="ARM-type_fold"/>
</dbReference>
<dbReference type="InterPro" id="IPR011989">
    <property type="entry name" value="ARM-like"/>
</dbReference>
<organism evidence="4 5">
    <name type="scientific">Molossus molossus</name>
    <name type="common">Pallas' mastiff bat</name>
    <name type="synonym">Vespertilio molossus</name>
    <dbReference type="NCBI Taxonomy" id="27622"/>
    <lineage>
        <taxon>Eukaryota</taxon>
        <taxon>Metazoa</taxon>
        <taxon>Chordata</taxon>
        <taxon>Craniata</taxon>
        <taxon>Vertebrata</taxon>
        <taxon>Euteleostomi</taxon>
        <taxon>Mammalia</taxon>
        <taxon>Eutheria</taxon>
        <taxon>Laurasiatheria</taxon>
        <taxon>Chiroptera</taxon>
        <taxon>Yangochiroptera</taxon>
        <taxon>Molossidae</taxon>
        <taxon>Molossus</taxon>
    </lineage>
</organism>
<dbReference type="Proteomes" id="UP000550707">
    <property type="component" value="Unassembled WGS sequence"/>
</dbReference>
<keyword evidence="5" id="KW-1185">Reference proteome</keyword>
<dbReference type="InterPro" id="IPR039852">
    <property type="entry name" value="CAND1/CAND2"/>
</dbReference>